<dbReference type="InterPro" id="IPR033900">
    <property type="entry name" value="Gram_neg_porin_domain"/>
</dbReference>
<dbReference type="Pfam" id="PF13609">
    <property type="entry name" value="Porin_4"/>
    <property type="match status" value="1"/>
</dbReference>
<feature type="domain" description="Porin" evidence="12">
    <location>
        <begin position="6"/>
        <end position="350"/>
    </location>
</feature>
<accession>A0ABS8D6T5</accession>
<dbReference type="InterPro" id="IPR050298">
    <property type="entry name" value="Gram-neg_bact_OMP"/>
</dbReference>
<evidence type="ECO:0000313" key="13">
    <source>
        <dbReference type="EMBL" id="MCB6183733.1"/>
    </source>
</evidence>
<evidence type="ECO:0000313" key="14">
    <source>
        <dbReference type="Proteomes" id="UP001165395"/>
    </source>
</evidence>
<evidence type="ECO:0000256" key="11">
    <source>
        <dbReference type="SAM" id="SignalP"/>
    </source>
</evidence>
<evidence type="ECO:0000256" key="9">
    <source>
        <dbReference type="ARBA" id="ARBA00023136"/>
    </source>
</evidence>
<dbReference type="EMBL" id="JAJBZT010000004">
    <property type="protein sequence ID" value="MCB6183733.1"/>
    <property type="molecule type" value="Genomic_DNA"/>
</dbReference>
<reference evidence="13" key="1">
    <citation type="submission" date="2021-10" db="EMBL/GenBank/DDBJ databases">
        <title>The complete genome sequence of Leeia sp. TBRC 13508.</title>
        <authorList>
            <person name="Charoenyingcharoen P."/>
            <person name="Yukphan P."/>
        </authorList>
    </citation>
    <scope>NUCLEOTIDE SEQUENCE</scope>
    <source>
        <strain evidence="13">TBRC 13508</strain>
    </source>
</reference>
<feature type="signal peptide" evidence="11">
    <location>
        <begin position="1"/>
        <end position="20"/>
    </location>
</feature>
<evidence type="ECO:0000259" key="12">
    <source>
        <dbReference type="Pfam" id="PF13609"/>
    </source>
</evidence>
<keyword evidence="7" id="KW-0406">Ion transport</keyword>
<evidence type="ECO:0000256" key="2">
    <source>
        <dbReference type="ARBA" id="ARBA00011233"/>
    </source>
</evidence>
<evidence type="ECO:0000256" key="6">
    <source>
        <dbReference type="ARBA" id="ARBA00022729"/>
    </source>
</evidence>
<evidence type="ECO:0000256" key="1">
    <source>
        <dbReference type="ARBA" id="ARBA00004571"/>
    </source>
</evidence>
<evidence type="ECO:0000256" key="8">
    <source>
        <dbReference type="ARBA" id="ARBA00023114"/>
    </source>
</evidence>
<dbReference type="Gene3D" id="2.40.160.10">
    <property type="entry name" value="Porin"/>
    <property type="match status" value="1"/>
</dbReference>
<proteinExistence type="predicted"/>
<evidence type="ECO:0000256" key="10">
    <source>
        <dbReference type="ARBA" id="ARBA00023237"/>
    </source>
</evidence>
<feature type="chain" id="PRO_5045522549" evidence="11">
    <location>
        <begin position="21"/>
        <end position="377"/>
    </location>
</feature>
<evidence type="ECO:0000256" key="7">
    <source>
        <dbReference type="ARBA" id="ARBA00023065"/>
    </source>
</evidence>
<dbReference type="CDD" id="cd00342">
    <property type="entry name" value="gram_neg_porins"/>
    <property type="match status" value="1"/>
</dbReference>
<keyword evidence="14" id="KW-1185">Reference proteome</keyword>
<protein>
    <submittedName>
        <fullName evidence="13">Porin</fullName>
    </submittedName>
</protein>
<name>A0ABS8D6T5_9NEIS</name>
<sequence length="377" mass="40494">MRKVIALAVAGVFVSPTVFADSGNVTIYGKIRMGVEFLNSDANTTTLNSTSHTSQTKISSFKSRIGFKGEEDLGNGLKTVWQAEGGINADDASMDTLSSSKKLNGNGLLATRDTFVGLSDAKLGTLKLGRITSPYDNVGSKFDGFIGSDRINGFFEQNNTDPDSSVTNGVYNFPINVKQNRKNNAIHYTSPNLNGFSGAVEYYLNENATSTSKAGKGISTRLSYSGNGLSIDWGFEQNKTGAPSVSGSANKETANLVSIAYDVLPELTLGGQLYKQQNNAASKVENKGYGLFANYKATPQVTLRAFYGQFTAKKNDGIEDTNDFKAKRLTLGAHYALSKRTLVFAEYLNDKINRKAVSASTGNTSARTISIGLSHDF</sequence>
<comment type="caution">
    <text evidence="13">The sequence shown here is derived from an EMBL/GenBank/DDBJ whole genome shotgun (WGS) entry which is preliminary data.</text>
</comment>
<keyword evidence="3" id="KW-0813">Transport</keyword>
<dbReference type="Proteomes" id="UP001165395">
    <property type="component" value="Unassembled WGS sequence"/>
</dbReference>
<keyword evidence="8" id="KW-0626">Porin</keyword>
<dbReference type="RefSeq" id="WP_227180509.1">
    <property type="nucleotide sequence ID" value="NZ_JAJBZT010000004.1"/>
</dbReference>
<dbReference type="SUPFAM" id="SSF56935">
    <property type="entry name" value="Porins"/>
    <property type="match status" value="1"/>
</dbReference>
<evidence type="ECO:0000256" key="5">
    <source>
        <dbReference type="ARBA" id="ARBA00022692"/>
    </source>
</evidence>
<evidence type="ECO:0000256" key="3">
    <source>
        <dbReference type="ARBA" id="ARBA00022448"/>
    </source>
</evidence>
<comment type="subcellular location">
    <subcellularLocation>
        <location evidence="1">Cell outer membrane</location>
        <topology evidence="1">Multi-pass membrane protein</topology>
    </subcellularLocation>
</comment>
<organism evidence="13 14">
    <name type="scientific">Leeia speluncae</name>
    <dbReference type="NCBI Taxonomy" id="2884804"/>
    <lineage>
        <taxon>Bacteria</taxon>
        <taxon>Pseudomonadati</taxon>
        <taxon>Pseudomonadota</taxon>
        <taxon>Betaproteobacteria</taxon>
        <taxon>Neisseriales</taxon>
        <taxon>Leeiaceae</taxon>
        <taxon>Leeia</taxon>
    </lineage>
</organism>
<keyword evidence="6 11" id="KW-0732">Signal</keyword>
<keyword evidence="5" id="KW-0812">Transmembrane</keyword>
<keyword evidence="10" id="KW-0998">Cell outer membrane</keyword>
<evidence type="ECO:0000256" key="4">
    <source>
        <dbReference type="ARBA" id="ARBA00022452"/>
    </source>
</evidence>
<dbReference type="PANTHER" id="PTHR34501">
    <property type="entry name" value="PROTEIN YDDL-RELATED"/>
    <property type="match status" value="1"/>
</dbReference>
<gene>
    <name evidence="13" type="ORF">LIN78_09235</name>
</gene>
<keyword evidence="4" id="KW-1134">Transmembrane beta strand</keyword>
<dbReference type="PANTHER" id="PTHR34501:SF9">
    <property type="entry name" value="MAJOR OUTER MEMBRANE PROTEIN P.IA"/>
    <property type="match status" value="1"/>
</dbReference>
<comment type="subunit">
    <text evidence="2">Homotrimer.</text>
</comment>
<dbReference type="InterPro" id="IPR023614">
    <property type="entry name" value="Porin_dom_sf"/>
</dbReference>
<keyword evidence="9" id="KW-0472">Membrane</keyword>